<dbReference type="InterPro" id="IPR025493">
    <property type="entry name" value="DUF4384"/>
</dbReference>
<evidence type="ECO:0000259" key="1">
    <source>
        <dbReference type="Pfam" id="PF14326"/>
    </source>
</evidence>
<protein>
    <submittedName>
        <fullName evidence="2">DUF4384 domain-containing protein</fullName>
    </submittedName>
</protein>
<feature type="domain" description="DUF4384" evidence="1">
    <location>
        <begin position="256"/>
        <end position="328"/>
    </location>
</feature>
<organism evidence="2 3">
    <name type="scientific">Brachyspira catarrhinii</name>
    <dbReference type="NCBI Taxonomy" id="2528966"/>
    <lineage>
        <taxon>Bacteria</taxon>
        <taxon>Pseudomonadati</taxon>
        <taxon>Spirochaetota</taxon>
        <taxon>Spirochaetia</taxon>
        <taxon>Brachyspirales</taxon>
        <taxon>Brachyspiraceae</taxon>
        <taxon>Brachyspira</taxon>
    </lineage>
</organism>
<reference evidence="2 3" key="1">
    <citation type="journal article" date="2019" name="Anaerobe">
        <title>Brachyspira catarrhinii sp. nov., an anaerobic intestinal spirochaete isolated from vervet monkeys may have been misidentified as Brachyspira aalborgi in previous studies.</title>
        <authorList>
            <person name="Phillips N.D."/>
            <person name="La T."/>
            <person name="Hampson D.J."/>
        </authorList>
    </citation>
    <scope>NUCLEOTIDE SEQUENCE [LARGE SCALE GENOMIC DNA]</scope>
    <source>
        <strain evidence="2 3">Z12</strain>
    </source>
</reference>
<accession>A0ABY2TUJ1</accession>
<evidence type="ECO:0000313" key="2">
    <source>
        <dbReference type="EMBL" id="TKZ36414.1"/>
    </source>
</evidence>
<evidence type="ECO:0000313" key="3">
    <source>
        <dbReference type="Proteomes" id="UP000310168"/>
    </source>
</evidence>
<comment type="caution">
    <text evidence="2">The sequence shown here is derived from an EMBL/GenBank/DDBJ whole genome shotgun (WGS) entry which is preliminary data.</text>
</comment>
<proteinExistence type="predicted"/>
<name>A0ABY2TUJ1_9SPIR</name>
<sequence>MSNILKYIILLTLLSLSLYPAEKSDINKLKKITVATIDLDNHFKINKDLRKEAVRTINRYHYLKQKRTIVVDREKKKLLGTNELNIEEGLTIASNLNVRIAILVDSERILITNENTNVRRNTLSNNPKEYRFSNNYKIVFDSASNNIFTNRTSGTNLSLTNNLISENESEEERYEFRYNFNVVDIETDNILKEYKSISSNQAISTIQGISEYLEAYLSKMIFDSFEERNNNIELNFEIEKVSSDNRTNSISSRGEVTEGDSISFKFSPNRDGYLYIFALQNNGNMILMHPNDFNNFVNTGNIQKDEIEAGKNYIIPPEDSKFRIVVSPLPIDENSEIENIDSFYAVYMRRNQKWIVGQYFSGDGFKMVSRNRTTEFTFKLKKALKLKYEWQIEKIYLNVVSKLKDK</sequence>
<keyword evidence="3" id="KW-1185">Reference proteome</keyword>
<gene>
    <name evidence="2" type="ORF">EZH24_00250</name>
</gene>
<dbReference type="EMBL" id="SJDU01000003">
    <property type="protein sequence ID" value="TKZ36414.1"/>
    <property type="molecule type" value="Genomic_DNA"/>
</dbReference>
<dbReference type="Pfam" id="PF14326">
    <property type="entry name" value="DUF4384"/>
    <property type="match status" value="1"/>
</dbReference>
<dbReference type="Proteomes" id="UP000310168">
    <property type="component" value="Unassembled WGS sequence"/>
</dbReference>